<dbReference type="Pfam" id="PF00076">
    <property type="entry name" value="RRM_1"/>
    <property type="match status" value="1"/>
</dbReference>
<dbReference type="AlphaFoldDB" id="A0A9P3PD99"/>
<evidence type="ECO:0000256" key="1">
    <source>
        <dbReference type="PROSITE-ProRule" id="PRU00176"/>
    </source>
</evidence>
<feature type="compositionally biased region" description="Polar residues" evidence="2">
    <location>
        <begin position="1"/>
        <end position="10"/>
    </location>
</feature>
<name>A0A9P3PD99_LYOSH</name>
<dbReference type="PANTHER" id="PTHR32343:SF22">
    <property type="entry name" value="LD29830P"/>
    <property type="match status" value="1"/>
</dbReference>
<organism evidence="4 5">
    <name type="scientific">Lyophyllum shimeji</name>
    <name type="common">Hon-shimeji</name>
    <name type="synonym">Tricholoma shimeji</name>
    <dbReference type="NCBI Taxonomy" id="47721"/>
    <lineage>
        <taxon>Eukaryota</taxon>
        <taxon>Fungi</taxon>
        <taxon>Dikarya</taxon>
        <taxon>Basidiomycota</taxon>
        <taxon>Agaricomycotina</taxon>
        <taxon>Agaricomycetes</taxon>
        <taxon>Agaricomycetidae</taxon>
        <taxon>Agaricales</taxon>
        <taxon>Tricholomatineae</taxon>
        <taxon>Lyophyllaceae</taxon>
        <taxon>Lyophyllum</taxon>
    </lineage>
</organism>
<dbReference type="SUPFAM" id="SSF54928">
    <property type="entry name" value="RNA-binding domain, RBD"/>
    <property type="match status" value="1"/>
</dbReference>
<proteinExistence type="predicted"/>
<feature type="compositionally biased region" description="Polar residues" evidence="2">
    <location>
        <begin position="24"/>
        <end position="37"/>
    </location>
</feature>
<feature type="region of interest" description="Disordered" evidence="2">
    <location>
        <begin position="1"/>
        <end position="72"/>
    </location>
</feature>
<evidence type="ECO:0000313" key="5">
    <source>
        <dbReference type="Proteomes" id="UP001063166"/>
    </source>
</evidence>
<sequence length="233" mass="25938">MRVAWNQSPDTAKGPADAAPQGGRRSSNARTRANPPTQRKRASISQQKREEKLHAVQEAKKRNTVKTGTDKSQVKVRRTFPFVYVGNLKPSITEERLRALFAPCGPIFRIGIRCSRGQAVTVGVPVPENVLTPRDRQYASIEFHDLEAAKLALRLNGAIVDGLQIVVSTTPADLPEVQDIVQTRIAQKQGNNGLLEHFRRKLRSQPVPAEATEQFNPQDRHRIFGFSFAKCLA</sequence>
<dbReference type="PROSITE" id="PS50102">
    <property type="entry name" value="RRM"/>
    <property type="match status" value="1"/>
</dbReference>
<reference evidence="4" key="1">
    <citation type="submission" date="2022-07" db="EMBL/GenBank/DDBJ databases">
        <title>The genome of Lyophyllum shimeji provides insight into the initial evolution of ectomycorrhizal fungal genome.</title>
        <authorList>
            <person name="Kobayashi Y."/>
            <person name="Shibata T."/>
            <person name="Hirakawa H."/>
            <person name="Shigenobu S."/>
            <person name="Nishiyama T."/>
            <person name="Yamada A."/>
            <person name="Hasebe M."/>
            <person name="Kawaguchi M."/>
        </authorList>
    </citation>
    <scope>NUCLEOTIDE SEQUENCE</scope>
    <source>
        <strain evidence="4">AT787</strain>
    </source>
</reference>
<comment type="caution">
    <text evidence="4">The sequence shown here is derived from an EMBL/GenBank/DDBJ whole genome shotgun (WGS) entry which is preliminary data.</text>
</comment>
<dbReference type="Proteomes" id="UP001063166">
    <property type="component" value="Unassembled WGS sequence"/>
</dbReference>
<dbReference type="OrthoDB" id="4726at2759"/>
<keyword evidence="1" id="KW-0694">RNA-binding</keyword>
<evidence type="ECO:0000259" key="3">
    <source>
        <dbReference type="PROSITE" id="PS50102"/>
    </source>
</evidence>
<feature type="compositionally biased region" description="Basic and acidic residues" evidence="2">
    <location>
        <begin position="47"/>
        <end position="61"/>
    </location>
</feature>
<dbReference type="EMBL" id="BRPK01000001">
    <property type="protein sequence ID" value="GLB33742.1"/>
    <property type="molecule type" value="Genomic_DNA"/>
</dbReference>
<dbReference type="GO" id="GO:0003723">
    <property type="term" value="F:RNA binding"/>
    <property type="evidence" value="ECO:0007669"/>
    <property type="project" value="UniProtKB-UniRule"/>
</dbReference>
<dbReference type="PANTHER" id="PTHR32343">
    <property type="entry name" value="SERINE/ARGININE-RICH SPLICING FACTOR"/>
    <property type="match status" value="1"/>
</dbReference>
<dbReference type="InterPro" id="IPR000504">
    <property type="entry name" value="RRM_dom"/>
</dbReference>
<dbReference type="SMART" id="SM00360">
    <property type="entry name" value="RRM"/>
    <property type="match status" value="1"/>
</dbReference>
<accession>A0A9P3PD99</accession>
<dbReference type="Gene3D" id="3.30.70.330">
    <property type="match status" value="1"/>
</dbReference>
<dbReference type="InterPro" id="IPR035979">
    <property type="entry name" value="RBD_domain_sf"/>
</dbReference>
<gene>
    <name evidence="4" type="ORF">LshimejAT787_0106260</name>
</gene>
<evidence type="ECO:0000256" key="2">
    <source>
        <dbReference type="SAM" id="MobiDB-lite"/>
    </source>
</evidence>
<protein>
    <recommendedName>
        <fullName evidence="3">RRM domain-containing protein</fullName>
    </recommendedName>
</protein>
<keyword evidence="5" id="KW-1185">Reference proteome</keyword>
<dbReference type="CDD" id="cd00590">
    <property type="entry name" value="RRM_SF"/>
    <property type="match status" value="1"/>
</dbReference>
<dbReference type="InterPro" id="IPR012677">
    <property type="entry name" value="Nucleotide-bd_a/b_plait_sf"/>
</dbReference>
<evidence type="ECO:0000313" key="4">
    <source>
        <dbReference type="EMBL" id="GLB33742.1"/>
    </source>
</evidence>
<feature type="domain" description="RRM" evidence="3">
    <location>
        <begin position="81"/>
        <end position="172"/>
    </location>
</feature>